<feature type="region of interest" description="Disordered" evidence="1">
    <location>
        <begin position="105"/>
        <end position="128"/>
    </location>
</feature>
<organism evidence="2 4">
    <name type="scientific">Thyridium curvatum</name>
    <dbReference type="NCBI Taxonomy" id="1093900"/>
    <lineage>
        <taxon>Eukaryota</taxon>
        <taxon>Fungi</taxon>
        <taxon>Dikarya</taxon>
        <taxon>Ascomycota</taxon>
        <taxon>Pezizomycotina</taxon>
        <taxon>Sordariomycetes</taxon>
        <taxon>Sordariomycetidae</taxon>
        <taxon>Thyridiales</taxon>
        <taxon>Thyridiaceae</taxon>
        <taxon>Thyridium</taxon>
    </lineage>
</organism>
<proteinExistence type="predicted"/>
<protein>
    <submittedName>
        <fullName evidence="2">Uncharacterized protein</fullName>
    </submittedName>
</protein>
<evidence type="ECO:0000313" key="3">
    <source>
        <dbReference type="EMBL" id="TPX07554.1"/>
    </source>
</evidence>
<evidence type="ECO:0000256" key="1">
    <source>
        <dbReference type="SAM" id="MobiDB-lite"/>
    </source>
</evidence>
<accession>A0A507AJ93</accession>
<dbReference type="Proteomes" id="UP000319257">
    <property type="component" value="Unassembled WGS sequence"/>
</dbReference>
<comment type="caution">
    <text evidence="2">The sequence shown here is derived from an EMBL/GenBank/DDBJ whole genome shotgun (WGS) entry which is preliminary data.</text>
</comment>
<reference evidence="2 4" key="1">
    <citation type="submission" date="2019-06" db="EMBL/GenBank/DDBJ databases">
        <title>Draft genome sequence of the filamentous fungus Phialemoniopsis curvata isolated from diesel fuel.</title>
        <authorList>
            <person name="Varaljay V.A."/>
            <person name="Lyon W.J."/>
            <person name="Crouch A.L."/>
            <person name="Drake C.E."/>
            <person name="Hollomon J.M."/>
            <person name="Nadeau L.J."/>
            <person name="Nunn H.S."/>
            <person name="Stevenson B.S."/>
            <person name="Bojanowski C.L."/>
            <person name="Crookes-Goodson W.J."/>
        </authorList>
    </citation>
    <scope>NUCLEOTIDE SEQUENCE [LARGE SCALE GENOMIC DNA]</scope>
    <source>
        <strain evidence="2 4">D216</strain>
    </source>
</reference>
<gene>
    <name evidence="2" type="ORF">E0L32_001976</name>
    <name evidence="3" type="ORF">E0L32_002157</name>
</gene>
<dbReference type="AlphaFoldDB" id="A0A507AJ93"/>
<dbReference type="RefSeq" id="XP_030989084.1">
    <property type="nucleotide sequence ID" value="XM_031136114.1"/>
</dbReference>
<evidence type="ECO:0000313" key="2">
    <source>
        <dbReference type="EMBL" id="TPX07373.1"/>
    </source>
</evidence>
<dbReference type="InParanoid" id="A0A507AJ93"/>
<evidence type="ECO:0000313" key="4">
    <source>
        <dbReference type="Proteomes" id="UP000319257"/>
    </source>
</evidence>
<dbReference type="GeneID" id="41969423"/>
<name>A0A507AJ93_9PEZI</name>
<sequence>MKTRQTRTTSPPPMEIPSTIKAEWARIQAFHQATEDKFEAGIRRLLKERSTRLENAHRRREALIKKAAESTPAIGERLCTKPEFQLNTVDIYVFDDAYVRFGRESTTAVSEPPPLSPHPSENRPTAQPCITQIDVERRHLWVFEYEMDRFRGLFTLRCPNESCKSPTFTTDPLRNESGMVHLRLCGLKFSDEKDMICQYARLGQCACLRPSRYQSSCCPSLLIVSSAR</sequence>
<dbReference type="OrthoDB" id="5239733at2759"/>
<dbReference type="EMBL" id="SKBQ01000008">
    <property type="protein sequence ID" value="TPX07373.1"/>
    <property type="molecule type" value="Genomic_DNA"/>
</dbReference>
<dbReference type="EMBL" id="SKBQ01000008">
    <property type="protein sequence ID" value="TPX07554.1"/>
    <property type="molecule type" value="Genomic_DNA"/>
</dbReference>
<keyword evidence="4" id="KW-1185">Reference proteome</keyword>